<organism evidence="1 2">
    <name type="scientific">Dipteronia sinensis</name>
    <dbReference type="NCBI Taxonomy" id="43782"/>
    <lineage>
        <taxon>Eukaryota</taxon>
        <taxon>Viridiplantae</taxon>
        <taxon>Streptophyta</taxon>
        <taxon>Embryophyta</taxon>
        <taxon>Tracheophyta</taxon>
        <taxon>Spermatophyta</taxon>
        <taxon>Magnoliopsida</taxon>
        <taxon>eudicotyledons</taxon>
        <taxon>Gunneridae</taxon>
        <taxon>Pentapetalae</taxon>
        <taxon>rosids</taxon>
        <taxon>malvids</taxon>
        <taxon>Sapindales</taxon>
        <taxon>Sapindaceae</taxon>
        <taxon>Hippocastanoideae</taxon>
        <taxon>Acereae</taxon>
        <taxon>Dipteronia</taxon>
    </lineage>
</organism>
<evidence type="ECO:0008006" key="3">
    <source>
        <dbReference type="Google" id="ProtNLM"/>
    </source>
</evidence>
<proteinExistence type="predicted"/>
<protein>
    <recommendedName>
        <fullName evidence="3">Pentatricopeptide repeat-containing protein</fullName>
    </recommendedName>
</protein>
<reference evidence="1" key="1">
    <citation type="journal article" date="2023" name="Plant J.">
        <title>Genome sequences and population genomics provide insights into the demographic history, inbreeding, and mutation load of two 'living fossil' tree species of Dipteronia.</title>
        <authorList>
            <person name="Feng Y."/>
            <person name="Comes H.P."/>
            <person name="Chen J."/>
            <person name="Zhu S."/>
            <person name="Lu R."/>
            <person name="Zhang X."/>
            <person name="Li P."/>
            <person name="Qiu J."/>
            <person name="Olsen K.M."/>
            <person name="Qiu Y."/>
        </authorList>
    </citation>
    <scope>NUCLEOTIDE SEQUENCE</scope>
    <source>
        <strain evidence="1">NBL</strain>
    </source>
</reference>
<sequence length="110" mass="11882">MVQKACLSLAVCANDQSVPTHPVHINGFGTSTKFSTSLSNSAAFKGSEYPQKNSQVSWWSNHNKIGLLLHLAYLNIHSSQFLNATYSCILSACSHAGLIDDGLGIFKKLV</sequence>
<gene>
    <name evidence="1" type="ORF">Dsin_025464</name>
</gene>
<evidence type="ECO:0000313" key="1">
    <source>
        <dbReference type="EMBL" id="KAK3194154.1"/>
    </source>
</evidence>
<accession>A0AAD9ZW61</accession>
<name>A0AAD9ZW61_9ROSI</name>
<evidence type="ECO:0000313" key="2">
    <source>
        <dbReference type="Proteomes" id="UP001281410"/>
    </source>
</evidence>
<dbReference type="EMBL" id="JANJYJ010000008">
    <property type="protein sequence ID" value="KAK3194154.1"/>
    <property type="molecule type" value="Genomic_DNA"/>
</dbReference>
<dbReference type="AlphaFoldDB" id="A0AAD9ZW61"/>
<comment type="caution">
    <text evidence="1">The sequence shown here is derived from an EMBL/GenBank/DDBJ whole genome shotgun (WGS) entry which is preliminary data.</text>
</comment>
<keyword evidence="2" id="KW-1185">Reference proteome</keyword>
<dbReference type="Proteomes" id="UP001281410">
    <property type="component" value="Unassembled WGS sequence"/>
</dbReference>